<dbReference type="InterPro" id="IPR036909">
    <property type="entry name" value="Cyt_c-like_dom_sf"/>
</dbReference>
<keyword evidence="3 6" id="KW-0479">Metal-binding</keyword>
<dbReference type="Gene3D" id="1.10.760.10">
    <property type="entry name" value="Cytochrome c-like domain"/>
    <property type="match status" value="2"/>
</dbReference>
<feature type="domain" description="Cytochrome c" evidence="7">
    <location>
        <begin position="116"/>
        <end position="199"/>
    </location>
</feature>
<dbReference type="CDD" id="cd18687">
    <property type="entry name" value="PIN_VapC-like"/>
    <property type="match status" value="1"/>
</dbReference>
<dbReference type="InterPro" id="IPR050597">
    <property type="entry name" value="Cytochrome_c_Oxidase_Subunit"/>
</dbReference>
<evidence type="ECO:0000256" key="3">
    <source>
        <dbReference type="ARBA" id="ARBA00022723"/>
    </source>
</evidence>
<protein>
    <submittedName>
        <fullName evidence="8">Cytochrome c553</fullName>
    </submittedName>
</protein>
<dbReference type="EMBL" id="CAADFN010000011">
    <property type="protein sequence ID" value="VFK14830.1"/>
    <property type="molecule type" value="Genomic_DNA"/>
</dbReference>
<keyword evidence="1" id="KW-0813">Transport</keyword>
<dbReference type="PANTHER" id="PTHR33751">
    <property type="entry name" value="CBB3-TYPE CYTOCHROME C OXIDASE SUBUNIT FIXP"/>
    <property type="match status" value="1"/>
</dbReference>
<dbReference type="AlphaFoldDB" id="A0A450WCR3"/>
<dbReference type="PROSITE" id="PS51007">
    <property type="entry name" value="CYTC"/>
    <property type="match status" value="1"/>
</dbReference>
<dbReference type="InterPro" id="IPR009056">
    <property type="entry name" value="Cyt_c-like_dom"/>
</dbReference>
<gene>
    <name evidence="8" type="ORF">BECKLFY1418C_GA0070996_101119</name>
</gene>
<evidence type="ECO:0000256" key="1">
    <source>
        <dbReference type="ARBA" id="ARBA00022448"/>
    </source>
</evidence>
<evidence type="ECO:0000259" key="7">
    <source>
        <dbReference type="PROSITE" id="PS51007"/>
    </source>
</evidence>
<proteinExistence type="predicted"/>
<evidence type="ECO:0000256" key="5">
    <source>
        <dbReference type="ARBA" id="ARBA00023004"/>
    </source>
</evidence>
<keyword evidence="4" id="KW-0249">Electron transport</keyword>
<dbReference type="GO" id="GO:0046872">
    <property type="term" value="F:metal ion binding"/>
    <property type="evidence" value="ECO:0007669"/>
    <property type="project" value="UniProtKB-KW"/>
</dbReference>
<reference evidence="8" key="1">
    <citation type="submission" date="2019-02" db="EMBL/GenBank/DDBJ databases">
        <authorList>
            <person name="Gruber-Vodicka R. H."/>
            <person name="Seah K. B. B."/>
        </authorList>
    </citation>
    <scope>NUCLEOTIDE SEQUENCE</scope>
    <source>
        <strain evidence="8">BECK_BY7</strain>
    </source>
</reference>
<dbReference type="SUPFAM" id="SSF46626">
    <property type="entry name" value="Cytochrome c"/>
    <property type="match status" value="3"/>
</dbReference>
<dbReference type="GO" id="GO:0020037">
    <property type="term" value="F:heme binding"/>
    <property type="evidence" value="ECO:0007669"/>
    <property type="project" value="InterPro"/>
</dbReference>
<evidence type="ECO:0000256" key="2">
    <source>
        <dbReference type="ARBA" id="ARBA00022617"/>
    </source>
</evidence>
<dbReference type="GO" id="GO:0009055">
    <property type="term" value="F:electron transfer activity"/>
    <property type="evidence" value="ECO:0007669"/>
    <property type="project" value="InterPro"/>
</dbReference>
<accession>A0A450WCR3</accession>
<evidence type="ECO:0000256" key="4">
    <source>
        <dbReference type="ARBA" id="ARBA00022982"/>
    </source>
</evidence>
<keyword evidence="5 6" id="KW-0408">Iron</keyword>
<dbReference type="PANTHER" id="PTHR33751:SF9">
    <property type="entry name" value="CYTOCHROME C4"/>
    <property type="match status" value="1"/>
</dbReference>
<evidence type="ECO:0000313" key="8">
    <source>
        <dbReference type="EMBL" id="VFK14830.1"/>
    </source>
</evidence>
<keyword evidence="2 6" id="KW-0349">Heme</keyword>
<name>A0A450WCR3_9GAMM</name>
<sequence>MACHGANGEGNFADGYPRLAGLHPDHIAKQLEDFARDPMEVGVVMDPIPRDYSKTPRIYSDLTVFTPGTRADPIMNPIARKLTQVERKNLGVYFGNLPFTITPQAIDFRTLERGANLALRGKPEYGMPACISCHGPEGRGFGPHFPPLVGQPPEYLIRQINKWQTGERDNDHLALMQNIANRMTDGDKLNAMAYFSNRSLDGEGAAPIKIMKSSVYVETSIISYLTARSPNDIRSTARRNATVDWWENYSRNFHVFVSEYVLTEAAGGDPKAARKRLNAIRTMPILETTELVREVAESLLNFGALPRQAELDAYHIANAVMRPKIERICLQSNCESPIICTLDELIQE</sequence>
<organism evidence="8">
    <name type="scientific">Candidatus Kentrum sp. LFY</name>
    <dbReference type="NCBI Taxonomy" id="2126342"/>
    <lineage>
        <taxon>Bacteria</taxon>
        <taxon>Pseudomonadati</taxon>
        <taxon>Pseudomonadota</taxon>
        <taxon>Gammaproteobacteria</taxon>
        <taxon>Candidatus Kentrum</taxon>
    </lineage>
</organism>
<evidence type="ECO:0000256" key="6">
    <source>
        <dbReference type="PROSITE-ProRule" id="PRU00433"/>
    </source>
</evidence>